<keyword evidence="1 2" id="KW-0238">DNA-binding</keyword>
<proteinExistence type="predicted"/>
<accession>M0QEP3</accession>
<dbReference type="Proteomes" id="UP000011666">
    <property type="component" value="Unassembled WGS sequence"/>
</dbReference>
<organism evidence="4 5">
    <name type="scientific">Gordonia soli NBRC 108243</name>
    <dbReference type="NCBI Taxonomy" id="1223545"/>
    <lineage>
        <taxon>Bacteria</taxon>
        <taxon>Bacillati</taxon>
        <taxon>Actinomycetota</taxon>
        <taxon>Actinomycetes</taxon>
        <taxon>Mycobacteriales</taxon>
        <taxon>Gordoniaceae</taxon>
        <taxon>Gordonia</taxon>
    </lineage>
</organism>
<evidence type="ECO:0000313" key="4">
    <source>
        <dbReference type="EMBL" id="GAC67070.1"/>
    </source>
</evidence>
<comment type="caution">
    <text evidence="4">The sequence shown here is derived from an EMBL/GenBank/DDBJ whole genome shotgun (WGS) entry which is preliminary data.</text>
</comment>
<dbReference type="SUPFAM" id="SSF46689">
    <property type="entry name" value="Homeodomain-like"/>
    <property type="match status" value="1"/>
</dbReference>
<dbReference type="RefSeq" id="WP_007617855.1">
    <property type="nucleotide sequence ID" value="NZ_BANX01000005.1"/>
</dbReference>
<dbReference type="InterPro" id="IPR009057">
    <property type="entry name" value="Homeodomain-like_sf"/>
</dbReference>
<dbReference type="Gene3D" id="1.10.357.10">
    <property type="entry name" value="Tetracycline Repressor, domain 2"/>
    <property type="match status" value="1"/>
</dbReference>
<dbReference type="EMBL" id="BANX01000005">
    <property type="protein sequence ID" value="GAC67070.1"/>
    <property type="molecule type" value="Genomic_DNA"/>
</dbReference>
<name>M0QEP3_9ACTN</name>
<evidence type="ECO:0000256" key="1">
    <source>
        <dbReference type="ARBA" id="ARBA00023125"/>
    </source>
</evidence>
<dbReference type="GO" id="GO:0003677">
    <property type="term" value="F:DNA binding"/>
    <property type="evidence" value="ECO:0007669"/>
    <property type="project" value="UniProtKB-UniRule"/>
</dbReference>
<evidence type="ECO:0000256" key="2">
    <source>
        <dbReference type="PROSITE-ProRule" id="PRU00335"/>
    </source>
</evidence>
<feature type="DNA-binding region" description="H-T-H motif" evidence="2">
    <location>
        <begin position="62"/>
        <end position="81"/>
    </location>
</feature>
<feature type="domain" description="HTH tetR-type" evidence="3">
    <location>
        <begin position="39"/>
        <end position="99"/>
    </location>
</feature>
<dbReference type="eggNOG" id="COG1309">
    <property type="taxonomic scope" value="Bacteria"/>
</dbReference>
<dbReference type="PROSITE" id="PS50977">
    <property type="entry name" value="HTH_TETR_2"/>
    <property type="match status" value="1"/>
</dbReference>
<dbReference type="STRING" id="1223545.GS4_05_02830"/>
<keyword evidence="5" id="KW-1185">Reference proteome</keyword>
<evidence type="ECO:0000313" key="5">
    <source>
        <dbReference type="Proteomes" id="UP000011666"/>
    </source>
</evidence>
<dbReference type="AlphaFoldDB" id="M0QEP3"/>
<dbReference type="OrthoDB" id="3783612at2"/>
<evidence type="ECO:0000259" key="3">
    <source>
        <dbReference type="PROSITE" id="PS50977"/>
    </source>
</evidence>
<reference evidence="4 5" key="1">
    <citation type="submission" date="2013-01" db="EMBL/GenBank/DDBJ databases">
        <title>Whole genome shotgun sequence of Gordonia soli NBRC 108243.</title>
        <authorList>
            <person name="Isaki-Nakamura S."/>
            <person name="Hosoyama A."/>
            <person name="Tsuchikane K."/>
            <person name="Ando Y."/>
            <person name="Baba S."/>
            <person name="Ohji S."/>
            <person name="Hamada M."/>
            <person name="Tamura T."/>
            <person name="Yamazoe A."/>
            <person name="Yamazaki S."/>
            <person name="Fujita N."/>
        </authorList>
    </citation>
    <scope>NUCLEOTIDE SEQUENCE [LARGE SCALE GENOMIC DNA]</scope>
    <source>
        <strain evidence="4 5">NBRC 108243</strain>
    </source>
</reference>
<protein>
    <submittedName>
        <fullName evidence="4">Putative TetR family transcriptional regulator</fullName>
    </submittedName>
</protein>
<sequence length="238" mass="24743">MTPPSESPRATSSALSAAARSGVETLRSYGGEEGDARIARRRAALIDAALALLGADDGGAISVRGVCRQAGLTARYFYESFASVDDLVADTFDEVIREISDAGLAAFDHGADVEQKVALAVGAIVDVIDADRRKGRLLFSQSLLSPTVAAKRMESTELFASLTLQTASGVLDVETGPDALAAAHFQVGGLGRVLAAWLDGHLDLDRDSVVSVSVGLMVSLGEGLSRAHASRADESEGR</sequence>
<dbReference type="InterPro" id="IPR001647">
    <property type="entry name" value="HTH_TetR"/>
</dbReference>
<gene>
    <name evidence="4" type="ORF">GS4_05_02830</name>
</gene>